<dbReference type="STRING" id="1871336.BBG48_01030"/>
<accession>A0A371IPA2</accession>
<evidence type="ECO:0000313" key="3">
    <source>
        <dbReference type="EMBL" id="RDY22276.1"/>
    </source>
</evidence>
<organism evidence="3 4">
    <name type="scientific">Criibacterium bergeronii</name>
    <dbReference type="NCBI Taxonomy" id="1871336"/>
    <lineage>
        <taxon>Bacteria</taxon>
        <taxon>Bacillati</taxon>
        <taxon>Bacillota</taxon>
        <taxon>Clostridia</taxon>
        <taxon>Peptostreptococcales</taxon>
        <taxon>Filifactoraceae</taxon>
        <taxon>Criibacterium</taxon>
    </lineage>
</organism>
<evidence type="ECO:0000256" key="1">
    <source>
        <dbReference type="SAM" id="Phobius"/>
    </source>
</evidence>
<gene>
    <name evidence="3" type="ORF">BBG48_000740</name>
</gene>
<keyword evidence="1" id="KW-0812">Transmembrane</keyword>
<name>A0A371IPA2_9FIRM</name>
<dbReference type="Pfam" id="PF20794">
    <property type="entry name" value="bPH_7"/>
    <property type="match status" value="1"/>
</dbReference>
<comment type="caution">
    <text evidence="3">The sequence shown here is derived from an EMBL/GenBank/DDBJ whole genome shotgun (WGS) entry which is preliminary data.</text>
</comment>
<sequence length="159" mass="18313">MKEKTLPWEDLQGKKIVTTIKSLSKPWVEKGAIVGGTFLIFGGIFTPYKIGIVLGLLIILARLMKKYSAFTTRGMEIFYDMLFTSSHTVIEWKDIDAVTYEKAKTNPDLELIYVTKGDITKKFYFKHKQTKDIIDFAKKCHPSVKIYDGEEYRKSIKNS</sequence>
<evidence type="ECO:0000313" key="4">
    <source>
        <dbReference type="Proteomes" id="UP000093352"/>
    </source>
</evidence>
<reference evidence="3 4" key="1">
    <citation type="journal article" date="2016" name="Genome Announc.">
        <title>Draft Genome Sequence of Criibacterium bergeronii gen. nov., sp. nov., Strain CCRI-22567T, Isolated from a Vaginal Sample from a Woman with Bacterial Vaginosis.</title>
        <authorList>
            <person name="Maheux A.F."/>
            <person name="Berube E."/>
            <person name="Boudreau D.K."/>
            <person name="Raymond F."/>
            <person name="Corbeil J."/>
            <person name="Roy P.H."/>
            <person name="Boissinot M."/>
            <person name="Omar R.F."/>
        </authorList>
    </citation>
    <scope>NUCLEOTIDE SEQUENCE [LARGE SCALE GENOMIC DNA]</scope>
    <source>
        <strain evidence="3 4">CCRI-22567</strain>
    </source>
</reference>
<dbReference type="Proteomes" id="UP000093352">
    <property type="component" value="Unassembled WGS sequence"/>
</dbReference>
<evidence type="ECO:0000259" key="2">
    <source>
        <dbReference type="Pfam" id="PF20794"/>
    </source>
</evidence>
<dbReference type="RefSeq" id="WP_068911656.1">
    <property type="nucleotide sequence ID" value="NZ_MBEW02000001.1"/>
</dbReference>
<dbReference type="AlphaFoldDB" id="A0A371IPA2"/>
<keyword evidence="1" id="KW-1133">Transmembrane helix</keyword>
<feature type="domain" description="Bacterial PH" evidence="2">
    <location>
        <begin position="18"/>
        <end position="148"/>
    </location>
</feature>
<feature type="transmembrane region" description="Helical" evidence="1">
    <location>
        <begin position="32"/>
        <end position="60"/>
    </location>
</feature>
<protein>
    <recommendedName>
        <fullName evidence="2">Bacterial PH domain-containing protein</fullName>
    </recommendedName>
</protein>
<dbReference type="EMBL" id="MBEW02000001">
    <property type="protein sequence ID" value="RDY22276.1"/>
    <property type="molecule type" value="Genomic_DNA"/>
</dbReference>
<keyword evidence="4" id="KW-1185">Reference proteome</keyword>
<proteinExistence type="predicted"/>
<keyword evidence="1" id="KW-0472">Membrane</keyword>
<dbReference type="InterPro" id="IPR048871">
    <property type="entry name" value="PH_7_bact"/>
</dbReference>